<comment type="caution">
    <text evidence="2">The sequence shown here is derived from an EMBL/GenBank/DDBJ whole genome shotgun (WGS) entry which is preliminary data.</text>
</comment>
<dbReference type="SUPFAM" id="SSF46785">
    <property type="entry name" value="Winged helix' DNA-binding domain"/>
    <property type="match status" value="1"/>
</dbReference>
<dbReference type="Proteomes" id="UP001057291">
    <property type="component" value="Unassembled WGS sequence"/>
</dbReference>
<dbReference type="Pfam" id="PF02082">
    <property type="entry name" value="Rrf2"/>
    <property type="match status" value="1"/>
</dbReference>
<dbReference type="InterPro" id="IPR000944">
    <property type="entry name" value="Tscrpt_reg_Rrf2"/>
</dbReference>
<gene>
    <name evidence="2" type="ORF">DNHGIG_10440</name>
</gene>
<dbReference type="EMBL" id="BOQE01000001">
    <property type="protein sequence ID" value="GIM45495.1"/>
    <property type="molecule type" value="Genomic_DNA"/>
</dbReference>
<dbReference type="AlphaFoldDB" id="A0AAV4LCL0"/>
<name>A0AAV4LCL0_9BACL</name>
<organism evidence="2 3">
    <name type="scientific">Collibacillus ludicampi</name>
    <dbReference type="NCBI Taxonomy" id="2771369"/>
    <lineage>
        <taxon>Bacteria</taxon>
        <taxon>Bacillati</taxon>
        <taxon>Bacillota</taxon>
        <taxon>Bacilli</taxon>
        <taxon>Bacillales</taxon>
        <taxon>Alicyclobacillaceae</taxon>
        <taxon>Collibacillus</taxon>
    </lineage>
</organism>
<feature type="domain" description="DUF8042" evidence="1">
    <location>
        <begin position="150"/>
        <end position="256"/>
    </location>
</feature>
<evidence type="ECO:0000313" key="2">
    <source>
        <dbReference type="EMBL" id="GIM45495.1"/>
    </source>
</evidence>
<dbReference type="InterPro" id="IPR036390">
    <property type="entry name" value="WH_DNA-bd_sf"/>
</dbReference>
<dbReference type="Gene3D" id="1.10.10.10">
    <property type="entry name" value="Winged helix-like DNA-binding domain superfamily/Winged helix DNA-binding domain"/>
    <property type="match status" value="1"/>
</dbReference>
<keyword evidence="3" id="KW-1185">Reference proteome</keyword>
<evidence type="ECO:0000313" key="3">
    <source>
        <dbReference type="Proteomes" id="UP001057291"/>
    </source>
</evidence>
<protein>
    <recommendedName>
        <fullName evidence="1">DUF8042 domain-containing protein</fullName>
    </recommendedName>
</protein>
<evidence type="ECO:0000259" key="1">
    <source>
        <dbReference type="Pfam" id="PF26154"/>
    </source>
</evidence>
<dbReference type="InterPro" id="IPR058355">
    <property type="entry name" value="DUF8042"/>
</dbReference>
<proteinExistence type="predicted"/>
<dbReference type="Pfam" id="PF26154">
    <property type="entry name" value="DUF8042"/>
    <property type="match status" value="1"/>
</dbReference>
<reference evidence="2" key="1">
    <citation type="journal article" date="2023" name="Int. J. Syst. Evol. Microbiol.">
        <title>Collibacillus ludicampi gen. nov., sp. nov., a new soil bacterium of the family Alicyclobacillaceae.</title>
        <authorList>
            <person name="Jojima T."/>
            <person name="Ioku Y."/>
            <person name="Fukuta Y."/>
            <person name="Shirasaka N."/>
            <person name="Matsumura Y."/>
            <person name="Mori M."/>
        </authorList>
    </citation>
    <scope>NUCLEOTIDE SEQUENCE</scope>
    <source>
        <strain evidence="2">TP075</strain>
    </source>
</reference>
<sequence>MPLTALEENILEILQMERTDYAHPVTSEELGKRLQLNPAYVRERMMSLIKKGLVQVRRGPGGGYYICDRNKGEKAMRVTIDGVEYKELSGTFSDELWEKIRATVDSQKKLIQQVRVNGELLDESTSIPYQQVELIEVDTICPLALLKETYQSAIEYLPKLIDAIFQIAEYFRSGSDGEAIKLFLQAENGLHWNAQLIQNSSVLLSSQPKALEFHQRNQALLKEVLEAWENEDFVTVADLMEYELAPLLSEWLNFIKEYEGQEIQ</sequence>
<dbReference type="InterPro" id="IPR036388">
    <property type="entry name" value="WH-like_DNA-bd_sf"/>
</dbReference>
<accession>A0AAV4LCL0</accession>